<dbReference type="Proteomes" id="UP000800035">
    <property type="component" value="Unassembled WGS sequence"/>
</dbReference>
<dbReference type="AlphaFoldDB" id="A0A6A5TR84"/>
<reference evidence="3" key="1">
    <citation type="journal article" date="2020" name="Stud. Mycol.">
        <title>101 Dothideomycetes genomes: a test case for predicting lifestyles and emergence of pathogens.</title>
        <authorList>
            <person name="Haridas S."/>
            <person name="Albert R."/>
            <person name="Binder M."/>
            <person name="Bloem J."/>
            <person name="Labutti K."/>
            <person name="Salamov A."/>
            <person name="Andreopoulos B."/>
            <person name="Baker S."/>
            <person name="Barry K."/>
            <person name="Bills G."/>
            <person name="Bluhm B."/>
            <person name="Cannon C."/>
            <person name="Castanera R."/>
            <person name="Culley D."/>
            <person name="Daum C."/>
            <person name="Ezra D."/>
            <person name="Gonzalez J."/>
            <person name="Henrissat B."/>
            <person name="Kuo A."/>
            <person name="Liang C."/>
            <person name="Lipzen A."/>
            <person name="Lutzoni F."/>
            <person name="Magnuson J."/>
            <person name="Mondo S."/>
            <person name="Nolan M."/>
            <person name="Ohm R."/>
            <person name="Pangilinan J."/>
            <person name="Park H.-J."/>
            <person name="Ramirez L."/>
            <person name="Alfaro M."/>
            <person name="Sun H."/>
            <person name="Tritt A."/>
            <person name="Yoshinaga Y."/>
            <person name="Zwiers L.-H."/>
            <person name="Turgeon B."/>
            <person name="Goodwin S."/>
            <person name="Spatafora J."/>
            <person name="Crous P."/>
            <person name="Grigoriev I."/>
        </authorList>
    </citation>
    <scope>NUCLEOTIDE SEQUENCE</scope>
    <source>
        <strain evidence="3">CBS 675.92</strain>
    </source>
</reference>
<keyword evidence="4" id="KW-1185">Reference proteome</keyword>
<evidence type="ECO:0000313" key="4">
    <source>
        <dbReference type="Proteomes" id="UP000800035"/>
    </source>
</evidence>
<dbReference type="InterPro" id="IPR057678">
    <property type="entry name" value="DUF7918"/>
</dbReference>
<dbReference type="PANTHER" id="PTHR36223:SF1">
    <property type="entry name" value="TRANSCRIPTION ELONGATION FACTOR EAF N-TERMINAL DOMAIN-CONTAINING PROTEIN"/>
    <property type="match status" value="1"/>
</dbReference>
<dbReference type="OrthoDB" id="3364132at2759"/>
<evidence type="ECO:0000313" key="3">
    <source>
        <dbReference type="EMBL" id="KAF1955443.1"/>
    </source>
</evidence>
<protein>
    <recommendedName>
        <fullName evidence="2">DUF7918 domain-containing protein</fullName>
    </recommendedName>
</protein>
<proteinExistence type="predicted"/>
<name>A0A6A5TR84_9PLEO</name>
<feature type="compositionally biased region" description="Polar residues" evidence="1">
    <location>
        <begin position="10"/>
        <end position="20"/>
    </location>
</feature>
<dbReference type="EMBL" id="ML976994">
    <property type="protein sequence ID" value="KAF1955443.1"/>
    <property type="molecule type" value="Genomic_DNA"/>
</dbReference>
<feature type="domain" description="DUF7918" evidence="2">
    <location>
        <begin position="48"/>
        <end position="179"/>
    </location>
</feature>
<dbReference type="PANTHER" id="PTHR36223">
    <property type="entry name" value="BETA-LACTAMASE-TYPE TRANSPEPTIDASE FOLD DOMAIN CONTAINING PROTEIN"/>
    <property type="match status" value="1"/>
</dbReference>
<evidence type="ECO:0000259" key="2">
    <source>
        <dbReference type="Pfam" id="PF25534"/>
    </source>
</evidence>
<organism evidence="3 4">
    <name type="scientific">Byssothecium circinans</name>
    <dbReference type="NCBI Taxonomy" id="147558"/>
    <lineage>
        <taxon>Eukaryota</taxon>
        <taxon>Fungi</taxon>
        <taxon>Dikarya</taxon>
        <taxon>Ascomycota</taxon>
        <taxon>Pezizomycotina</taxon>
        <taxon>Dothideomycetes</taxon>
        <taxon>Pleosporomycetidae</taxon>
        <taxon>Pleosporales</taxon>
        <taxon>Massarineae</taxon>
        <taxon>Massarinaceae</taxon>
        <taxon>Byssothecium</taxon>
    </lineage>
</organism>
<feature type="region of interest" description="Disordered" evidence="1">
    <location>
        <begin position="1"/>
        <end position="20"/>
    </location>
</feature>
<dbReference type="Pfam" id="PF25534">
    <property type="entry name" value="DUF7918"/>
    <property type="match status" value="1"/>
</dbReference>
<accession>A0A6A5TR84</accession>
<gene>
    <name evidence="3" type="ORF">CC80DRAFT_549126</name>
</gene>
<evidence type="ECO:0000256" key="1">
    <source>
        <dbReference type="SAM" id="MobiDB-lite"/>
    </source>
</evidence>
<sequence length="243" mass="26818">MEYEDRTARSKPQSKSSLTHTVKRFVEANTGANFEIRPHELYDKDGHVSAGSIANTSSDFFLQKYKLSSLDVEESDDMPVPEALKLKLEPVGTILLRFRFLENPRRNSTVEQEGRNLEALGTVNKKGDALSHTVSLAQAELTDNVEFSDAASADDKKPIATFPFHYRSLDALQALHVVPCTPDSLDLEDCDEEIIHRSNRADIAALTVVGDNGILGDGDDDIIFVGVGPVPERKKLDRQVPQG</sequence>